<dbReference type="EMBL" id="QUAB01000045">
    <property type="protein sequence ID" value="REJ04795.1"/>
    <property type="molecule type" value="Genomic_DNA"/>
</dbReference>
<reference evidence="1 2" key="1">
    <citation type="submission" date="2018-08" db="EMBL/GenBank/DDBJ databases">
        <title>Isolation, diversity and antifungal activity of Actinobacteria from cow dung.</title>
        <authorList>
            <person name="Ling L."/>
        </authorList>
    </citation>
    <scope>NUCLEOTIDE SEQUENCE [LARGE SCALE GENOMIC DNA]</scope>
    <source>
        <strain evidence="1 2">NEAU-LLE</strain>
    </source>
</reference>
<comment type="caution">
    <text evidence="1">The sequence shown here is derived from an EMBL/GenBank/DDBJ whole genome shotgun (WGS) entry which is preliminary data.</text>
</comment>
<evidence type="ECO:0000313" key="1">
    <source>
        <dbReference type="EMBL" id="REJ04795.1"/>
    </source>
</evidence>
<name>A0A371NT70_9MICO</name>
<organism evidence="1 2">
    <name type="scientific">Microbacterium bovistercoris</name>
    <dbReference type="NCBI Taxonomy" id="2293570"/>
    <lineage>
        <taxon>Bacteria</taxon>
        <taxon>Bacillati</taxon>
        <taxon>Actinomycetota</taxon>
        <taxon>Actinomycetes</taxon>
        <taxon>Micrococcales</taxon>
        <taxon>Microbacteriaceae</taxon>
        <taxon>Microbacterium</taxon>
    </lineage>
</organism>
<gene>
    <name evidence="1" type="ORF">DY023_12840</name>
</gene>
<accession>A0A371NT70</accession>
<proteinExistence type="predicted"/>
<dbReference type="RefSeq" id="WP_116242733.1">
    <property type="nucleotide sequence ID" value="NZ_QUAB01000045.1"/>
</dbReference>
<keyword evidence="2" id="KW-1185">Reference proteome</keyword>
<dbReference type="OrthoDB" id="5081350at2"/>
<dbReference type="Proteomes" id="UP000262172">
    <property type="component" value="Unassembled WGS sequence"/>
</dbReference>
<sequence length="95" mass="11202">MNTSLLTPGTLDFQGHPPDIEDRQILTLPDADQRQYLTPAERLRLAIGLWLVERTLRNEERVTEQEQRERLTRERNRPTIEAAQAPIFDLQLRLR</sequence>
<dbReference type="AlphaFoldDB" id="A0A371NT70"/>
<protein>
    <submittedName>
        <fullName evidence="1">Uncharacterized protein</fullName>
    </submittedName>
</protein>
<evidence type="ECO:0000313" key="2">
    <source>
        <dbReference type="Proteomes" id="UP000262172"/>
    </source>
</evidence>